<dbReference type="InterPro" id="IPR015813">
    <property type="entry name" value="Pyrv/PenolPyrv_kinase-like_dom"/>
</dbReference>
<evidence type="ECO:0000259" key="19">
    <source>
        <dbReference type="Pfam" id="PF02887"/>
    </source>
</evidence>
<dbReference type="NCBIfam" id="NF004978">
    <property type="entry name" value="PRK06354.1"/>
    <property type="match status" value="1"/>
</dbReference>
<evidence type="ECO:0000256" key="5">
    <source>
        <dbReference type="ARBA" id="ARBA00011881"/>
    </source>
</evidence>
<keyword evidence="8 17" id="KW-0808">Transferase</keyword>
<comment type="subunit">
    <text evidence="5">Homotetramer.</text>
</comment>
<evidence type="ECO:0000256" key="4">
    <source>
        <dbReference type="ARBA" id="ARBA00008663"/>
    </source>
</evidence>
<dbReference type="PRINTS" id="PR01050">
    <property type="entry name" value="PYRUVTKNASE"/>
</dbReference>
<dbReference type="AlphaFoldDB" id="A0A0B7P1G5"/>
<keyword evidence="10" id="KW-0547">Nucleotide-binding</keyword>
<dbReference type="FunFam" id="2.40.33.10:FF:000001">
    <property type="entry name" value="Pyruvate kinase"/>
    <property type="match status" value="1"/>
</dbReference>
<dbReference type="EMBL" id="LM676436">
    <property type="protein sequence ID" value="CEP27463.1"/>
    <property type="molecule type" value="Genomic_DNA"/>
</dbReference>
<keyword evidence="14 17" id="KW-0324">Glycolysis</keyword>
<gene>
    <name evidence="20" type="primary">pyk1</name>
    <name evidence="20" type="ORF">PFCIRM138_01725</name>
</gene>
<dbReference type="GO" id="GO:0000287">
    <property type="term" value="F:magnesium ion binding"/>
    <property type="evidence" value="ECO:0007669"/>
    <property type="project" value="UniProtKB-UniRule"/>
</dbReference>
<dbReference type="SUPFAM" id="SSF50800">
    <property type="entry name" value="PK beta-barrel domain-like"/>
    <property type="match status" value="1"/>
</dbReference>
<organism evidence="20">
    <name type="scientific">Propionibacterium freudenreichii subsp. freudenreichii</name>
    <dbReference type="NCBI Taxonomy" id="66712"/>
    <lineage>
        <taxon>Bacteria</taxon>
        <taxon>Bacillati</taxon>
        <taxon>Actinomycetota</taxon>
        <taxon>Actinomycetes</taxon>
        <taxon>Propionibacteriales</taxon>
        <taxon>Propionibacteriaceae</taxon>
        <taxon>Propionibacterium</taxon>
    </lineage>
</organism>
<dbReference type="InterPro" id="IPR040442">
    <property type="entry name" value="Pyrv_kinase-like_dom_sf"/>
</dbReference>
<dbReference type="PROSITE" id="PS00110">
    <property type="entry name" value="PYRUVATE_KINASE"/>
    <property type="match status" value="1"/>
</dbReference>
<dbReference type="GO" id="GO:0016301">
    <property type="term" value="F:kinase activity"/>
    <property type="evidence" value="ECO:0007669"/>
    <property type="project" value="UniProtKB-KW"/>
</dbReference>
<evidence type="ECO:0000256" key="8">
    <source>
        <dbReference type="ARBA" id="ARBA00022679"/>
    </source>
</evidence>
<dbReference type="UniPathway" id="UPA00109">
    <property type="reaction ID" value="UER00188"/>
</dbReference>
<evidence type="ECO:0000256" key="1">
    <source>
        <dbReference type="ARBA" id="ARBA00001946"/>
    </source>
</evidence>
<dbReference type="NCBIfam" id="TIGR01064">
    <property type="entry name" value="pyruv_kin"/>
    <property type="match status" value="1"/>
</dbReference>
<comment type="similarity">
    <text evidence="4 17">Belongs to the pyruvate kinase family.</text>
</comment>
<dbReference type="Gene3D" id="3.40.1380.20">
    <property type="entry name" value="Pyruvate kinase, C-terminal domain"/>
    <property type="match status" value="1"/>
</dbReference>
<evidence type="ECO:0000256" key="3">
    <source>
        <dbReference type="ARBA" id="ARBA00004997"/>
    </source>
</evidence>
<dbReference type="InterPro" id="IPR015806">
    <property type="entry name" value="Pyrv_Knase_insert_dom_sf"/>
</dbReference>
<name>A0A0B7P1G5_PROFF</name>
<dbReference type="NCBIfam" id="NF004491">
    <property type="entry name" value="PRK05826.1"/>
    <property type="match status" value="1"/>
</dbReference>
<dbReference type="PANTHER" id="PTHR11817">
    <property type="entry name" value="PYRUVATE KINASE"/>
    <property type="match status" value="1"/>
</dbReference>
<comment type="cofactor">
    <cofactor evidence="2">
        <name>K(+)</name>
        <dbReference type="ChEBI" id="CHEBI:29103"/>
    </cofactor>
</comment>
<dbReference type="Gene3D" id="2.40.33.10">
    <property type="entry name" value="PK beta-barrel domain-like"/>
    <property type="match status" value="1"/>
</dbReference>
<dbReference type="GO" id="GO:0004743">
    <property type="term" value="F:pyruvate kinase activity"/>
    <property type="evidence" value="ECO:0007669"/>
    <property type="project" value="UniProtKB-UniRule"/>
</dbReference>
<comment type="catalytic activity">
    <reaction evidence="17">
        <text>pyruvate + ATP = phosphoenolpyruvate + ADP + H(+)</text>
        <dbReference type="Rhea" id="RHEA:18157"/>
        <dbReference type="ChEBI" id="CHEBI:15361"/>
        <dbReference type="ChEBI" id="CHEBI:15378"/>
        <dbReference type="ChEBI" id="CHEBI:30616"/>
        <dbReference type="ChEBI" id="CHEBI:58702"/>
        <dbReference type="ChEBI" id="CHEBI:456216"/>
        <dbReference type="EC" id="2.7.1.40"/>
    </reaction>
</comment>
<keyword evidence="13 17" id="KW-0460">Magnesium</keyword>
<dbReference type="InterPro" id="IPR015793">
    <property type="entry name" value="Pyrv_Knase_brl"/>
</dbReference>
<protein>
    <recommendedName>
        <fullName evidence="7 16">Pyruvate kinase</fullName>
        <ecNumber evidence="6 16">2.7.1.40</ecNumber>
    </recommendedName>
</protein>
<dbReference type="EC" id="2.7.1.40" evidence="6 16"/>
<feature type="domain" description="Pyruvate kinase C-terminal" evidence="19">
    <location>
        <begin position="354"/>
        <end position="465"/>
    </location>
</feature>
<evidence type="ECO:0000256" key="15">
    <source>
        <dbReference type="ARBA" id="ARBA00023317"/>
    </source>
</evidence>
<evidence type="ECO:0000313" key="20">
    <source>
        <dbReference type="EMBL" id="CEP27463.1"/>
    </source>
</evidence>
<dbReference type="Pfam" id="PF00224">
    <property type="entry name" value="PK"/>
    <property type="match status" value="1"/>
</dbReference>
<evidence type="ECO:0000256" key="17">
    <source>
        <dbReference type="RuleBase" id="RU000504"/>
    </source>
</evidence>
<dbReference type="GO" id="GO:0030955">
    <property type="term" value="F:potassium ion binding"/>
    <property type="evidence" value="ECO:0007669"/>
    <property type="project" value="UniProtKB-UniRule"/>
</dbReference>
<keyword evidence="12" id="KW-0067">ATP-binding</keyword>
<evidence type="ECO:0000259" key="18">
    <source>
        <dbReference type="Pfam" id="PF00224"/>
    </source>
</evidence>
<keyword evidence="15 20" id="KW-0670">Pyruvate</keyword>
<evidence type="ECO:0000256" key="13">
    <source>
        <dbReference type="ARBA" id="ARBA00022842"/>
    </source>
</evidence>
<comment type="pathway">
    <text evidence="3 17">Carbohydrate degradation; glycolysis; pyruvate from D-glyceraldehyde 3-phosphate: step 5/5.</text>
</comment>
<evidence type="ECO:0000256" key="14">
    <source>
        <dbReference type="ARBA" id="ARBA00023152"/>
    </source>
</evidence>
<comment type="cofactor">
    <cofactor evidence="1">
        <name>Mg(2+)</name>
        <dbReference type="ChEBI" id="CHEBI:18420"/>
    </cofactor>
</comment>
<dbReference type="InterPro" id="IPR036918">
    <property type="entry name" value="Pyrv_Knase_C_sf"/>
</dbReference>
<evidence type="ECO:0000256" key="9">
    <source>
        <dbReference type="ARBA" id="ARBA00022723"/>
    </source>
</evidence>
<sequence length="499" mass="54064">MRRAKIVCTLGPATSTQERMEEMIHAGLDVARFNMSHGDHSEHLRRLEETRAAAEAVGKTVGLLADLQGPKIRLGVFADGKAELALGQEFIITTDDVPGDAHRASTTYKGLPADVKAGDRILIDDGNIQLEATGVTDTDVITKVTVAGPVSNHKGINLPGVAVNVPALSEKDENDLRWALRNDFDMIALSFVRHAADIDRVHEIMDEEDMHLPVIAKLEKPQAIENLDEIMDAFDGFMVARGDLGVEMPLEQVPLVQKTIIRKARKWAKPVIVATQMLDSMISNPRPTRAEASDVANAVLDGADAVMLSGETSVGAFPVTTVETMANIVSTTEGEGLTDISKIKWDPHTTGGVIAMAAATSGVQLGAKFLVAFTQSGDTARRMSRLRNDIPLLVFTPEAKTAQWLTLCWGAQVFHTPSYSSNEEMVTAVNRTLQDLGLAAPDDVVVIIFGSPIGMVGKTNTMRIHRLKPIDWVEKVKLPSYMRGEDGPVDGTVVANDRR</sequence>
<dbReference type="InterPro" id="IPR001697">
    <property type="entry name" value="Pyr_Knase"/>
</dbReference>
<keyword evidence="9" id="KW-0479">Metal-binding</keyword>
<keyword evidence="11 17" id="KW-0418">Kinase</keyword>
<evidence type="ECO:0000256" key="12">
    <source>
        <dbReference type="ARBA" id="ARBA00022840"/>
    </source>
</evidence>
<feature type="domain" description="Pyruvate kinase barrel" evidence="18">
    <location>
        <begin position="1"/>
        <end position="322"/>
    </location>
</feature>
<dbReference type="Gene3D" id="3.20.20.60">
    <property type="entry name" value="Phosphoenolpyruvate-binding domains"/>
    <property type="match status" value="1"/>
</dbReference>
<dbReference type="SUPFAM" id="SSF52935">
    <property type="entry name" value="PK C-terminal domain-like"/>
    <property type="match status" value="1"/>
</dbReference>
<evidence type="ECO:0000256" key="11">
    <source>
        <dbReference type="ARBA" id="ARBA00022777"/>
    </source>
</evidence>
<reference evidence="20" key="1">
    <citation type="submission" date="2014-08" db="EMBL/GenBank/DDBJ databases">
        <authorList>
            <person name="Falentin Helene"/>
        </authorList>
    </citation>
    <scope>NUCLEOTIDE SEQUENCE</scope>
</reference>
<evidence type="ECO:0000256" key="16">
    <source>
        <dbReference type="NCBIfam" id="TIGR01064"/>
    </source>
</evidence>
<dbReference type="Pfam" id="PF02887">
    <property type="entry name" value="PK_C"/>
    <property type="match status" value="1"/>
</dbReference>
<dbReference type="InterPro" id="IPR011037">
    <property type="entry name" value="Pyrv_Knase-like_insert_dom_sf"/>
</dbReference>
<dbReference type="SUPFAM" id="SSF51621">
    <property type="entry name" value="Phosphoenolpyruvate/pyruvate domain"/>
    <property type="match status" value="1"/>
</dbReference>
<proteinExistence type="inferred from homology"/>
<dbReference type="InterPro" id="IPR015795">
    <property type="entry name" value="Pyrv_Knase_C"/>
</dbReference>
<dbReference type="FunFam" id="3.20.20.60:FF:000025">
    <property type="entry name" value="Pyruvate kinase"/>
    <property type="match status" value="1"/>
</dbReference>
<evidence type="ECO:0000256" key="7">
    <source>
        <dbReference type="ARBA" id="ARBA00018587"/>
    </source>
</evidence>
<dbReference type="GO" id="GO:0005524">
    <property type="term" value="F:ATP binding"/>
    <property type="evidence" value="ECO:0007669"/>
    <property type="project" value="UniProtKB-KW"/>
</dbReference>
<evidence type="ECO:0000256" key="2">
    <source>
        <dbReference type="ARBA" id="ARBA00001958"/>
    </source>
</evidence>
<accession>A0A0B7P1G5</accession>
<evidence type="ECO:0000256" key="6">
    <source>
        <dbReference type="ARBA" id="ARBA00012142"/>
    </source>
</evidence>
<dbReference type="InterPro" id="IPR018209">
    <property type="entry name" value="Pyrv_Knase_AS"/>
</dbReference>
<evidence type="ECO:0000256" key="10">
    <source>
        <dbReference type="ARBA" id="ARBA00022741"/>
    </source>
</evidence>